<dbReference type="PANTHER" id="PTHR32114:SF2">
    <property type="entry name" value="ABC TRANSPORTER ABCH.3"/>
    <property type="match status" value="1"/>
</dbReference>
<evidence type="ECO:0000313" key="6">
    <source>
        <dbReference type="EMBL" id="MFC5988862.1"/>
    </source>
</evidence>
<proteinExistence type="inferred from homology"/>
<dbReference type="InterPro" id="IPR027417">
    <property type="entry name" value="P-loop_NTPase"/>
</dbReference>
<evidence type="ECO:0000256" key="3">
    <source>
        <dbReference type="ARBA" id="ARBA00013368"/>
    </source>
</evidence>
<reference evidence="7" key="1">
    <citation type="journal article" date="2019" name="Int. J. Syst. Evol. Microbiol.">
        <title>The Global Catalogue of Microorganisms (GCM) 10K type strain sequencing project: providing services to taxonomists for standard genome sequencing and annotation.</title>
        <authorList>
            <consortium name="The Broad Institute Genomics Platform"/>
            <consortium name="The Broad Institute Genome Sequencing Center for Infectious Disease"/>
            <person name="Wu L."/>
            <person name="Ma J."/>
        </authorList>
    </citation>
    <scope>NUCLEOTIDE SEQUENCE [LARGE SCALE GENOMIC DNA]</scope>
    <source>
        <strain evidence="7">CCM 8749</strain>
    </source>
</reference>
<dbReference type="PANTHER" id="PTHR32114">
    <property type="entry name" value="ABC TRANSPORTER ABCH.3"/>
    <property type="match status" value="1"/>
</dbReference>
<evidence type="ECO:0000256" key="2">
    <source>
        <dbReference type="ARBA" id="ARBA00011322"/>
    </source>
</evidence>
<sequence length="1145" mass="131298">MKPVTLKISGLQSYRELQTIDFTVLCEGGVFGIFGPTGSGKSTILDALTLALYGKVERASGGTQGIMNQSEDKLYVSFTFELSEPGGRVSYQVERQFKRTNELSIATSACRLTRFDVDGEHVLADKGTDVNQKIEQLLGLSMQDFTRAVVLPQGKFAEFLSLKGSERRQMLQRLFNLEQYGDQLQMKLSQKVKQTDILFKQQSAKLEGLGEASAETVEAAKTRLKEAESRRQEALERQRGMEASYERMKAIRGYQLEREHYIKQLSELTQQEEAIRSKELRVSQAEAASGLEPYWKRWKDTEKRSREAERDIKQAEEAKRLQDQAFLQIQQQVLDIQQLRQREEPKLLEDIQRFKQAVELESELSEHMREEKRLSQSHEQYADQLGKQQQELAQLQDLLKRAAEKQNRLKEEWKNLETDALQRRRIRDAFKDKLPLQTLETVAHTTGAEYAKLKERLNEAERIEAEDAAAVKLHSEQVSQHMLQLLEELGYLLSARQQLESFILQGPSWLERLERERLERERERLAAELAAQLADGEPCPVCGSTHHPELAGDDRRHPLDGVQSSDEMHRLREALDTCRALLTDNKSLEKEAERLLAEMRNHVSGGDFPQAEDGMIAEAAPAAEQLDVHAVLDNTSWMEQFAATERVVDRYRSSLPTVLDDCRQALQRYTEFQWQARERRLLKEALMDSERESNDRQQKAATQLKLAIKEWAEKYEPFTFEEIDAVHAAMEEKEQQSEELRKRLDTSIEFLETKREQLQQLKEAFSVTEKQCLEASTRLQGIRQLISEKSKRLQDWCGLLEPRKALSEAETRYDELKQKEQELLVQQDAARAAVSQADNAFSRAEEAGSRLQEEKSRTEKEWLQALESSPFNDEAVFREALSAPEEIQRWAAEIKQFRETHQQLLLKIKDLEIKLGEDRVSEEQWVQMTEQLHSVKAQVDSLLSEQAKAERDVEELSAKHTLWLQLRKAADETKHVLDQYAHLQTILRGNAFVEYIAEEQMMQVSRLASERLGQLTRGRYAIEVDSAGGFIIRDQHNGGLRRPVSTLSGGETFLTSLALALALSSQIQLRGQFPLEFFFLDEGFGTLDPDLLETVVNALEKLRNDHVSVGVISHVPELRARLPRKLIVTSANDTGLGSRVHLEAL</sequence>
<dbReference type="Pfam" id="PF13476">
    <property type="entry name" value="AAA_23"/>
    <property type="match status" value="1"/>
</dbReference>
<evidence type="ECO:0000256" key="1">
    <source>
        <dbReference type="ARBA" id="ARBA00006930"/>
    </source>
</evidence>
<evidence type="ECO:0000259" key="5">
    <source>
        <dbReference type="Pfam" id="PF13476"/>
    </source>
</evidence>
<protein>
    <recommendedName>
        <fullName evidence="3">Nuclease SbcCD subunit C</fullName>
    </recommendedName>
</protein>
<dbReference type="Gene3D" id="3.40.50.300">
    <property type="entry name" value="P-loop containing nucleotide triphosphate hydrolases"/>
    <property type="match status" value="2"/>
</dbReference>
<organism evidence="6 7">
    <name type="scientific">Marinicrinis lubricantis</name>
    <dbReference type="NCBI Taxonomy" id="2086470"/>
    <lineage>
        <taxon>Bacteria</taxon>
        <taxon>Bacillati</taxon>
        <taxon>Bacillota</taxon>
        <taxon>Bacilli</taxon>
        <taxon>Bacillales</taxon>
        <taxon>Paenibacillaceae</taxon>
    </lineage>
</organism>
<evidence type="ECO:0000256" key="4">
    <source>
        <dbReference type="SAM" id="Coils"/>
    </source>
</evidence>
<dbReference type="Pfam" id="PF13558">
    <property type="entry name" value="SbcC_Walker_B"/>
    <property type="match status" value="1"/>
</dbReference>
<feature type="coiled-coil region" evidence="4">
    <location>
        <begin position="217"/>
        <end position="325"/>
    </location>
</feature>
<comment type="caution">
    <text evidence="6">The sequence shown here is derived from an EMBL/GenBank/DDBJ whole genome shotgun (WGS) entry which is preliminary data.</text>
</comment>
<keyword evidence="7" id="KW-1185">Reference proteome</keyword>
<feature type="coiled-coil region" evidence="4">
    <location>
        <begin position="694"/>
        <end position="771"/>
    </location>
</feature>
<feature type="coiled-coil region" evidence="4">
    <location>
        <begin position="571"/>
        <end position="605"/>
    </location>
</feature>
<evidence type="ECO:0000313" key="7">
    <source>
        <dbReference type="Proteomes" id="UP001596250"/>
    </source>
</evidence>
<gene>
    <name evidence="6" type="ORF">ACFPXP_20865</name>
</gene>
<dbReference type="RefSeq" id="WP_379896372.1">
    <property type="nucleotide sequence ID" value="NZ_CBCSCT010000007.1"/>
</dbReference>
<comment type="similarity">
    <text evidence="1">Belongs to the SMC family. SbcC subfamily.</text>
</comment>
<comment type="subunit">
    <text evidence="2">Heterodimer of SbcC and SbcD.</text>
</comment>
<feature type="domain" description="Rad50/SbcC-type AAA" evidence="5">
    <location>
        <begin position="6"/>
        <end position="224"/>
    </location>
</feature>
<dbReference type="SUPFAM" id="SSF52540">
    <property type="entry name" value="P-loop containing nucleoside triphosphate hydrolases"/>
    <property type="match status" value="1"/>
</dbReference>
<name>A0ABW1IUP5_9BACL</name>
<feature type="coiled-coil region" evidence="4">
    <location>
        <begin position="806"/>
        <end position="861"/>
    </location>
</feature>
<dbReference type="Proteomes" id="UP001596250">
    <property type="component" value="Unassembled WGS sequence"/>
</dbReference>
<dbReference type="InterPro" id="IPR038729">
    <property type="entry name" value="Rad50/SbcC_AAA"/>
</dbReference>
<accession>A0ABW1IUP5</accession>
<keyword evidence="4" id="KW-0175">Coiled coil</keyword>
<dbReference type="EMBL" id="JBHSQV010000185">
    <property type="protein sequence ID" value="MFC5988862.1"/>
    <property type="molecule type" value="Genomic_DNA"/>
</dbReference>
<feature type="coiled-coil region" evidence="4">
    <location>
        <begin position="887"/>
        <end position="959"/>
    </location>
</feature>
<feature type="coiled-coil region" evidence="4">
    <location>
        <begin position="357"/>
        <end position="419"/>
    </location>
</feature>